<evidence type="ECO:0000313" key="2">
    <source>
        <dbReference type="Proteomes" id="UP000030762"/>
    </source>
</evidence>
<dbReference type="RefSeq" id="XP_008618307.1">
    <property type="nucleotide sequence ID" value="XM_008620085.1"/>
</dbReference>
<gene>
    <name evidence="1" type="ORF">SDRG_13984</name>
</gene>
<sequence length="587" mass="64978">MPSTFVVKHCGHDSVFLPKYTRYQKAQKVKVLRCFPHCCPSHVYYRYCGAPIEVKTTLPPSSSKAASLEDYVALLKIAPAYDDDWAIGDVIAPVTPADLKARTDEHGTAWHVGRNELQSSGESTVLTTSFNNDLVDGWAYGWKSGRSQVVRDCLHHVKVFVFAVERSSNSVHWRLVDSVFSPGFTFVSYRSLHYANASESNENASAHQSASPVLSVHTFNLQPSGMAPPSSPRHVPPQTQLMANRLGLLLLCVCQLPVSQGPWQADLIEAVAATRRATPTPLPFWRVAGEPPSAVRAMLVPWLVHLVQHATMYERVITANSNCLFDKARLMTAYNACVHVLHAVSEVFFEARGTTVGVIAKAVATPDLEDALQAQVATEGYFGYHSFVAHFREVFLSSTSGPVAWPRARISPLCGDWIFDPSCSRLELPECSVLDAVRWTTWLYRCRLAHTNGSLWVQSHWGVYASRPSRLVLDGSPRILRVFPNGESTMAGHGHVLNGDYVAFEPSRGEVVVEYFGYDLLRHEGSRVVLHLTCRDKSLVVRAAIHRLVAPMDDDIVCWSPESRVQLWATSPFDVVGRGDAVYVAAA</sequence>
<dbReference type="EMBL" id="JH767196">
    <property type="protein sequence ID" value="EQC28303.1"/>
    <property type="molecule type" value="Genomic_DNA"/>
</dbReference>
<dbReference type="GeneID" id="19954711"/>
<dbReference type="OMA" id="AVRWTTW"/>
<dbReference type="Proteomes" id="UP000030762">
    <property type="component" value="Unassembled WGS sequence"/>
</dbReference>
<protein>
    <submittedName>
        <fullName evidence="1">Uncharacterized protein</fullName>
    </submittedName>
</protein>
<dbReference type="InParanoid" id="T0R8A2"/>
<dbReference type="AlphaFoldDB" id="T0R8A2"/>
<accession>T0R8A2</accession>
<evidence type="ECO:0000313" key="1">
    <source>
        <dbReference type="EMBL" id="EQC28303.1"/>
    </source>
</evidence>
<reference evidence="1 2" key="1">
    <citation type="submission" date="2012-04" db="EMBL/GenBank/DDBJ databases">
        <title>The Genome Sequence of Saprolegnia declina VS20.</title>
        <authorList>
            <consortium name="The Broad Institute Genome Sequencing Platform"/>
            <person name="Russ C."/>
            <person name="Nusbaum C."/>
            <person name="Tyler B."/>
            <person name="van West P."/>
            <person name="Dieguez-Uribeondo J."/>
            <person name="de Bruijn I."/>
            <person name="Tripathy S."/>
            <person name="Jiang R."/>
            <person name="Young S.K."/>
            <person name="Zeng Q."/>
            <person name="Gargeya S."/>
            <person name="Fitzgerald M."/>
            <person name="Haas B."/>
            <person name="Abouelleil A."/>
            <person name="Alvarado L."/>
            <person name="Arachchi H.M."/>
            <person name="Berlin A."/>
            <person name="Chapman S.B."/>
            <person name="Goldberg J."/>
            <person name="Griggs A."/>
            <person name="Gujja S."/>
            <person name="Hansen M."/>
            <person name="Howarth C."/>
            <person name="Imamovic A."/>
            <person name="Larimer J."/>
            <person name="McCowen C."/>
            <person name="Montmayeur A."/>
            <person name="Murphy C."/>
            <person name="Neiman D."/>
            <person name="Pearson M."/>
            <person name="Priest M."/>
            <person name="Roberts A."/>
            <person name="Saif S."/>
            <person name="Shea T."/>
            <person name="Sisk P."/>
            <person name="Sykes S."/>
            <person name="Wortman J."/>
            <person name="Nusbaum C."/>
            <person name="Birren B."/>
        </authorList>
    </citation>
    <scope>NUCLEOTIDE SEQUENCE [LARGE SCALE GENOMIC DNA]</scope>
    <source>
        <strain evidence="1 2">VS20</strain>
    </source>
</reference>
<dbReference type="OrthoDB" id="72210at2759"/>
<name>T0R8A2_SAPDV</name>
<organism evidence="1 2">
    <name type="scientific">Saprolegnia diclina (strain VS20)</name>
    <dbReference type="NCBI Taxonomy" id="1156394"/>
    <lineage>
        <taxon>Eukaryota</taxon>
        <taxon>Sar</taxon>
        <taxon>Stramenopiles</taxon>
        <taxon>Oomycota</taxon>
        <taxon>Saprolegniomycetes</taxon>
        <taxon>Saprolegniales</taxon>
        <taxon>Saprolegniaceae</taxon>
        <taxon>Saprolegnia</taxon>
    </lineage>
</organism>
<dbReference type="VEuPathDB" id="FungiDB:SDRG_13984"/>
<keyword evidence="2" id="KW-1185">Reference proteome</keyword>
<proteinExistence type="predicted"/>